<evidence type="ECO:0000313" key="2">
    <source>
        <dbReference type="EMBL" id="MDC8755198.1"/>
    </source>
</evidence>
<sequence>MRAGLARVMQLCSYGPSQPPADKSRIPRTRERKAANATCESNTRACERENLRTYKKGDAHSSPAKGKANFPAPKKGTWGGARNRRDRVTTALKQGQAEGILKALATADLKGLPLTRHWTVDYERAGISDRDGAAFVGRLLVFVSRYARVRGGSFAAVWVREVGVRNGAHVHIAFHLPRGWRLGYLTRRWIKAAGGQYSKGVSRISPIGGSVNCAWTSPALYRENLERLGNYFTKGSDSTVAAELGLDLLKPGGAIVGKRWGRTQNLRVWAVQS</sequence>
<dbReference type="EMBL" id="JAQQXQ010000008">
    <property type="protein sequence ID" value="MDC8755198.1"/>
    <property type="molecule type" value="Genomic_DNA"/>
</dbReference>
<feature type="compositionally biased region" description="Basic and acidic residues" evidence="1">
    <location>
        <begin position="22"/>
        <end position="34"/>
    </location>
</feature>
<comment type="caution">
    <text evidence="2">The sequence shown here is derived from an EMBL/GenBank/DDBJ whole genome shotgun (WGS) entry which is preliminary data.</text>
</comment>
<reference evidence="2 3" key="1">
    <citation type="submission" date="2022-10" db="EMBL/GenBank/DDBJ databases">
        <title>Erythrobacter sp. sf7 Genome sequencing.</title>
        <authorList>
            <person name="Park S."/>
        </authorList>
    </citation>
    <scope>NUCLEOTIDE SEQUENCE [LARGE SCALE GENOMIC DNA]</scope>
    <source>
        <strain evidence="3">sf7</strain>
    </source>
</reference>
<organism evidence="2 3">
    <name type="scientific">Erythrobacter fulvus</name>
    <dbReference type="NCBI Taxonomy" id="2987523"/>
    <lineage>
        <taxon>Bacteria</taxon>
        <taxon>Pseudomonadati</taxon>
        <taxon>Pseudomonadota</taxon>
        <taxon>Alphaproteobacteria</taxon>
        <taxon>Sphingomonadales</taxon>
        <taxon>Erythrobacteraceae</taxon>
        <taxon>Erythrobacter/Porphyrobacter group</taxon>
        <taxon>Erythrobacter</taxon>
    </lineage>
</organism>
<evidence type="ECO:0000256" key="1">
    <source>
        <dbReference type="SAM" id="MobiDB-lite"/>
    </source>
</evidence>
<dbReference type="Proteomes" id="UP001216558">
    <property type="component" value="Unassembled WGS sequence"/>
</dbReference>
<feature type="region of interest" description="Disordered" evidence="1">
    <location>
        <begin position="13"/>
        <end position="41"/>
    </location>
</feature>
<proteinExistence type="predicted"/>
<accession>A0ABT5JR01</accession>
<dbReference type="RefSeq" id="WP_273678410.1">
    <property type="nucleotide sequence ID" value="NZ_JAQQXQ010000008.1"/>
</dbReference>
<evidence type="ECO:0008006" key="4">
    <source>
        <dbReference type="Google" id="ProtNLM"/>
    </source>
</evidence>
<feature type="region of interest" description="Disordered" evidence="1">
    <location>
        <begin position="56"/>
        <end position="81"/>
    </location>
</feature>
<keyword evidence="3" id="KW-1185">Reference proteome</keyword>
<name>A0ABT5JR01_9SPHN</name>
<evidence type="ECO:0000313" key="3">
    <source>
        <dbReference type="Proteomes" id="UP001216558"/>
    </source>
</evidence>
<protein>
    <recommendedName>
        <fullName evidence="4">Inovirus Gp2 family protein</fullName>
    </recommendedName>
</protein>
<gene>
    <name evidence="2" type="ORF">OIK40_11165</name>
</gene>